<reference evidence="1" key="2">
    <citation type="submission" date="2020-05" db="UniProtKB">
        <authorList>
            <consortium name="EnsemblMetazoa"/>
        </authorList>
    </citation>
    <scope>IDENTIFICATION</scope>
    <source>
        <strain evidence="1">A-37</strain>
    </source>
</reference>
<proteinExistence type="predicted"/>
<dbReference type="AlphaFoldDB" id="A0A182MTL5"/>
<dbReference type="Proteomes" id="UP000075883">
    <property type="component" value="Unassembled WGS sequence"/>
</dbReference>
<sequence length="105" mass="11744">MNKVLRGRDFGTTEQSHTIPYRPYAVSYTDCQGGVIGVGFCRYDITTALTLSMNEDSTCLASSEIRELAKLIQEQYSASQAHHFSFIIKPHIENIIPGEINGFSR</sequence>
<name>A0A182MTL5_9DIPT</name>
<protein>
    <submittedName>
        <fullName evidence="1">Uncharacterized protein</fullName>
    </submittedName>
</protein>
<keyword evidence="2" id="KW-1185">Reference proteome</keyword>
<evidence type="ECO:0000313" key="2">
    <source>
        <dbReference type="Proteomes" id="UP000075883"/>
    </source>
</evidence>
<dbReference type="EnsemblMetazoa" id="ACUA025975-RA">
    <property type="protein sequence ID" value="ACUA025975-PA"/>
    <property type="gene ID" value="ACUA025975"/>
</dbReference>
<accession>A0A182MTL5</accession>
<dbReference type="VEuPathDB" id="VectorBase:ACUA025975"/>
<dbReference type="EMBL" id="AXCM01010914">
    <property type="status" value="NOT_ANNOTATED_CDS"/>
    <property type="molecule type" value="Genomic_DNA"/>
</dbReference>
<reference evidence="2" key="1">
    <citation type="submission" date="2013-09" db="EMBL/GenBank/DDBJ databases">
        <title>The Genome Sequence of Anopheles culicifacies species A.</title>
        <authorList>
            <consortium name="The Broad Institute Genomics Platform"/>
            <person name="Neafsey D.E."/>
            <person name="Besansky N."/>
            <person name="Howell P."/>
            <person name="Walton C."/>
            <person name="Young S.K."/>
            <person name="Zeng Q."/>
            <person name="Gargeya S."/>
            <person name="Fitzgerald M."/>
            <person name="Haas B."/>
            <person name="Abouelleil A."/>
            <person name="Allen A.W."/>
            <person name="Alvarado L."/>
            <person name="Arachchi H.M."/>
            <person name="Berlin A.M."/>
            <person name="Chapman S.B."/>
            <person name="Gainer-Dewar J."/>
            <person name="Goldberg J."/>
            <person name="Griggs A."/>
            <person name="Gujja S."/>
            <person name="Hansen M."/>
            <person name="Howarth C."/>
            <person name="Imamovic A."/>
            <person name="Ireland A."/>
            <person name="Larimer J."/>
            <person name="McCowan C."/>
            <person name="Murphy C."/>
            <person name="Pearson M."/>
            <person name="Poon T.W."/>
            <person name="Priest M."/>
            <person name="Roberts A."/>
            <person name="Saif S."/>
            <person name="Shea T."/>
            <person name="Sisk P."/>
            <person name="Sykes S."/>
            <person name="Wortman J."/>
            <person name="Nusbaum C."/>
            <person name="Birren B."/>
        </authorList>
    </citation>
    <scope>NUCLEOTIDE SEQUENCE [LARGE SCALE GENOMIC DNA]</scope>
    <source>
        <strain evidence="2">A-37</strain>
    </source>
</reference>
<evidence type="ECO:0000313" key="1">
    <source>
        <dbReference type="EnsemblMetazoa" id="ACUA025975-PA"/>
    </source>
</evidence>
<organism evidence="1 2">
    <name type="scientific">Anopheles culicifacies</name>
    <dbReference type="NCBI Taxonomy" id="139723"/>
    <lineage>
        <taxon>Eukaryota</taxon>
        <taxon>Metazoa</taxon>
        <taxon>Ecdysozoa</taxon>
        <taxon>Arthropoda</taxon>
        <taxon>Hexapoda</taxon>
        <taxon>Insecta</taxon>
        <taxon>Pterygota</taxon>
        <taxon>Neoptera</taxon>
        <taxon>Endopterygota</taxon>
        <taxon>Diptera</taxon>
        <taxon>Nematocera</taxon>
        <taxon>Culicoidea</taxon>
        <taxon>Culicidae</taxon>
        <taxon>Anophelinae</taxon>
        <taxon>Anopheles</taxon>
        <taxon>culicifacies species complex</taxon>
    </lineage>
</organism>